<evidence type="ECO:0000256" key="5">
    <source>
        <dbReference type="SAM" id="Phobius"/>
    </source>
</evidence>
<dbReference type="AlphaFoldDB" id="A0A9J7BLU4"/>
<feature type="transmembrane region" description="Helical" evidence="5">
    <location>
        <begin position="74"/>
        <end position="92"/>
    </location>
</feature>
<gene>
    <name evidence="7" type="ORF">MOP44_24525</name>
</gene>
<dbReference type="PANTHER" id="PTHR37422">
    <property type="entry name" value="TEICHURONIC ACID BIOSYNTHESIS PROTEIN TUAE"/>
    <property type="match status" value="1"/>
</dbReference>
<keyword evidence="3 5" id="KW-1133">Transmembrane helix</keyword>
<dbReference type="Proteomes" id="UP001059380">
    <property type="component" value="Chromosome"/>
</dbReference>
<organism evidence="7 8">
    <name type="scientific">Occallatibacter riparius</name>
    <dbReference type="NCBI Taxonomy" id="1002689"/>
    <lineage>
        <taxon>Bacteria</taxon>
        <taxon>Pseudomonadati</taxon>
        <taxon>Acidobacteriota</taxon>
        <taxon>Terriglobia</taxon>
        <taxon>Terriglobales</taxon>
        <taxon>Acidobacteriaceae</taxon>
        <taxon>Occallatibacter</taxon>
    </lineage>
</organism>
<feature type="transmembrane region" description="Helical" evidence="5">
    <location>
        <begin position="38"/>
        <end position="62"/>
    </location>
</feature>
<feature type="transmembrane region" description="Helical" evidence="5">
    <location>
        <begin position="194"/>
        <end position="219"/>
    </location>
</feature>
<feature type="domain" description="O-antigen ligase-related" evidence="6">
    <location>
        <begin position="196"/>
        <end position="339"/>
    </location>
</feature>
<dbReference type="PANTHER" id="PTHR37422:SF17">
    <property type="entry name" value="O-ANTIGEN LIGASE"/>
    <property type="match status" value="1"/>
</dbReference>
<reference evidence="7" key="1">
    <citation type="submission" date="2021-04" db="EMBL/GenBank/DDBJ databases">
        <title>Phylogenetic analysis of Acidobacteriaceae.</title>
        <authorList>
            <person name="Qiu L."/>
            <person name="Zhang Q."/>
        </authorList>
    </citation>
    <scope>NUCLEOTIDE SEQUENCE</scope>
    <source>
        <strain evidence="7">DSM 25168</strain>
    </source>
</reference>
<evidence type="ECO:0000256" key="3">
    <source>
        <dbReference type="ARBA" id="ARBA00022989"/>
    </source>
</evidence>
<keyword evidence="4 5" id="KW-0472">Membrane</keyword>
<protein>
    <submittedName>
        <fullName evidence="7">O-antigen ligase family protein</fullName>
    </submittedName>
</protein>
<dbReference type="RefSeq" id="WP_260793094.1">
    <property type="nucleotide sequence ID" value="NZ_CP093313.1"/>
</dbReference>
<proteinExistence type="predicted"/>
<dbReference type="EMBL" id="CP093313">
    <property type="protein sequence ID" value="UWZ83720.1"/>
    <property type="molecule type" value="Genomic_DNA"/>
</dbReference>
<feature type="transmembrane region" description="Helical" evidence="5">
    <location>
        <begin position="323"/>
        <end position="344"/>
    </location>
</feature>
<feature type="transmembrane region" description="Helical" evidence="5">
    <location>
        <begin position="127"/>
        <end position="150"/>
    </location>
</feature>
<dbReference type="Pfam" id="PF04932">
    <property type="entry name" value="Wzy_C"/>
    <property type="match status" value="1"/>
</dbReference>
<evidence type="ECO:0000313" key="8">
    <source>
        <dbReference type="Proteomes" id="UP001059380"/>
    </source>
</evidence>
<keyword evidence="8" id="KW-1185">Reference proteome</keyword>
<dbReference type="KEGG" id="orp:MOP44_24525"/>
<keyword evidence="7" id="KW-0436">Ligase</keyword>
<dbReference type="GO" id="GO:0016874">
    <property type="term" value="F:ligase activity"/>
    <property type="evidence" value="ECO:0007669"/>
    <property type="project" value="UniProtKB-KW"/>
</dbReference>
<evidence type="ECO:0000256" key="1">
    <source>
        <dbReference type="ARBA" id="ARBA00004141"/>
    </source>
</evidence>
<accession>A0A9J7BLU4</accession>
<dbReference type="GO" id="GO:0016020">
    <property type="term" value="C:membrane"/>
    <property type="evidence" value="ECO:0007669"/>
    <property type="project" value="UniProtKB-SubCell"/>
</dbReference>
<feature type="transmembrane region" description="Helical" evidence="5">
    <location>
        <begin position="9"/>
        <end position="26"/>
    </location>
</feature>
<keyword evidence="2 5" id="KW-0812">Transmembrane</keyword>
<evidence type="ECO:0000256" key="2">
    <source>
        <dbReference type="ARBA" id="ARBA00022692"/>
    </source>
</evidence>
<dbReference type="InterPro" id="IPR007016">
    <property type="entry name" value="O-antigen_ligase-rel_domated"/>
</dbReference>
<feature type="transmembrane region" description="Helical" evidence="5">
    <location>
        <begin position="98"/>
        <end position="115"/>
    </location>
</feature>
<evidence type="ECO:0000313" key="7">
    <source>
        <dbReference type="EMBL" id="UWZ83720.1"/>
    </source>
</evidence>
<feature type="transmembrane region" description="Helical" evidence="5">
    <location>
        <begin position="239"/>
        <end position="256"/>
    </location>
</feature>
<feature type="transmembrane region" description="Helical" evidence="5">
    <location>
        <begin position="170"/>
        <end position="187"/>
    </location>
</feature>
<name>A0A9J7BLU4_9BACT</name>
<dbReference type="InterPro" id="IPR051533">
    <property type="entry name" value="WaaL-like"/>
</dbReference>
<comment type="subcellular location">
    <subcellularLocation>
        <location evidence="1">Membrane</location>
        <topology evidence="1">Multi-pass membrane protein</topology>
    </subcellularLocation>
</comment>
<evidence type="ECO:0000259" key="6">
    <source>
        <dbReference type="Pfam" id="PF04932"/>
    </source>
</evidence>
<sequence length="452" mass="50160">MQPRLIERLFVVVFLLYNMGVLIALMRPYEAETDPSAIAAPVHVTDVVIQAVIQLWGAGLVISRGRQIMKALRTTWPLLALVSFAVMSTAWSSRPDLTFRRSSLLFVSMLLAVYIGERFSIEEQVRLISLTFCVMIVAILILRVAASGYVVDYVSHPGAWKGLSGYKNAFGQYMGTAALLFIVSRFKKMQWARYVFLAAALAMLLFAQSAASVLCFLLMLPLIPLWRSTRISGKQRLPVFTGIAVAMFTGVYVFMTHAGRVFEALGRNSNMSGRSDLWAYVWAAALKRPVLGYGYDTFWAGLGEALEVRMGIGWMAQRSDNGYLDFMLGLGGVGVILLLCLWFFSFKKAMTYLQLEQRPFAVWPITYMAFYVLHNLSESTLLARGGLPDLLFMATAVSLAVNHQAPAEVPSAYANDRSASLVRRLPVDASYHPGVHSVGRIPVRVYGSNSID</sequence>
<evidence type="ECO:0000256" key="4">
    <source>
        <dbReference type="ARBA" id="ARBA00023136"/>
    </source>
</evidence>